<evidence type="ECO:0000313" key="4">
    <source>
        <dbReference type="EMBL" id="TPG28943.1"/>
    </source>
</evidence>
<dbReference type="InterPro" id="IPR050595">
    <property type="entry name" value="Bact_response_regulator"/>
</dbReference>
<dbReference type="PANTHER" id="PTHR44591">
    <property type="entry name" value="STRESS RESPONSE REGULATOR PROTEIN 1"/>
    <property type="match status" value="1"/>
</dbReference>
<dbReference type="Proteomes" id="UP000319212">
    <property type="component" value="Unassembled WGS sequence"/>
</dbReference>
<evidence type="ECO:0000313" key="5">
    <source>
        <dbReference type="Proteomes" id="UP000319212"/>
    </source>
</evidence>
<keyword evidence="1 2" id="KW-0597">Phosphoprotein</keyword>
<feature type="domain" description="Response regulatory" evidence="3">
    <location>
        <begin position="23"/>
        <end position="131"/>
    </location>
</feature>
<dbReference type="SMART" id="SM00448">
    <property type="entry name" value="REC"/>
    <property type="match status" value="1"/>
</dbReference>
<dbReference type="GO" id="GO:0000160">
    <property type="term" value="P:phosphorelay signal transduction system"/>
    <property type="evidence" value="ECO:0007669"/>
    <property type="project" value="InterPro"/>
</dbReference>
<gene>
    <name evidence="4" type="ORF">EAH82_09205</name>
</gene>
<accession>A0A502DUC6</accession>
<sequence>MSLTSIHHPGDAAATTPSSPSLRVLVVEDDPATLGATVEMLELLGHWAAGVKSAEVARDRFIEGAFDVLLTDIGLPALSGLDLVEILQAHHKLRVIFATGQPPPARPIPGTVWLQKPFGVDALQAALQGIERKTS</sequence>
<dbReference type="Gene3D" id="3.40.50.2300">
    <property type="match status" value="1"/>
</dbReference>
<reference evidence="4 5" key="1">
    <citation type="journal article" date="2019" name="Environ. Microbiol.">
        <title>Species interactions and distinct microbial communities in high Arctic permafrost affected cryosols are associated with the CH4 and CO2 gas fluxes.</title>
        <authorList>
            <person name="Altshuler I."/>
            <person name="Hamel J."/>
            <person name="Turney S."/>
            <person name="Magnuson E."/>
            <person name="Levesque R."/>
            <person name="Greer C."/>
            <person name="Whyte L.G."/>
        </authorList>
    </citation>
    <scope>NUCLEOTIDE SEQUENCE [LARGE SCALE GENOMIC DNA]</scope>
    <source>
        <strain evidence="4 5">S06.C</strain>
    </source>
</reference>
<evidence type="ECO:0000259" key="3">
    <source>
        <dbReference type="PROSITE" id="PS50110"/>
    </source>
</evidence>
<dbReference type="RefSeq" id="WP_140840974.1">
    <property type="nucleotide sequence ID" value="NZ_RCZI01000002.1"/>
</dbReference>
<dbReference type="AlphaFoldDB" id="A0A502DUC6"/>
<dbReference type="InterPro" id="IPR011006">
    <property type="entry name" value="CheY-like_superfamily"/>
</dbReference>
<comment type="caution">
    <text evidence="4">The sequence shown here is derived from an EMBL/GenBank/DDBJ whole genome shotgun (WGS) entry which is preliminary data.</text>
</comment>
<name>A0A502DUC6_9BURK</name>
<evidence type="ECO:0000256" key="2">
    <source>
        <dbReference type="PROSITE-ProRule" id="PRU00169"/>
    </source>
</evidence>
<dbReference type="InterPro" id="IPR001789">
    <property type="entry name" value="Sig_transdc_resp-reg_receiver"/>
</dbReference>
<dbReference type="PROSITE" id="PS50110">
    <property type="entry name" value="RESPONSE_REGULATORY"/>
    <property type="match status" value="1"/>
</dbReference>
<dbReference type="SUPFAM" id="SSF52172">
    <property type="entry name" value="CheY-like"/>
    <property type="match status" value="1"/>
</dbReference>
<dbReference type="EMBL" id="RCZI01000002">
    <property type="protein sequence ID" value="TPG28943.1"/>
    <property type="molecule type" value="Genomic_DNA"/>
</dbReference>
<dbReference type="PANTHER" id="PTHR44591:SF25">
    <property type="entry name" value="CHEMOTAXIS TWO-COMPONENT RESPONSE REGULATOR"/>
    <property type="match status" value="1"/>
</dbReference>
<protein>
    <submittedName>
        <fullName evidence="4">Response regulator</fullName>
    </submittedName>
</protein>
<proteinExistence type="predicted"/>
<feature type="modified residue" description="4-aspartylphosphate" evidence="2">
    <location>
        <position position="72"/>
    </location>
</feature>
<evidence type="ECO:0000256" key="1">
    <source>
        <dbReference type="ARBA" id="ARBA00022553"/>
    </source>
</evidence>
<organism evidence="4 5">
    <name type="scientific">Variovorax guangxiensis</name>
    <dbReference type="NCBI Taxonomy" id="1775474"/>
    <lineage>
        <taxon>Bacteria</taxon>
        <taxon>Pseudomonadati</taxon>
        <taxon>Pseudomonadota</taxon>
        <taxon>Betaproteobacteria</taxon>
        <taxon>Burkholderiales</taxon>
        <taxon>Comamonadaceae</taxon>
        <taxon>Variovorax</taxon>
    </lineage>
</organism>
<dbReference type="Pfam" id="PF00072">
    <property type="entry name" value="Response_reg"/>
    <property type="match status" value="1"/>
</dbReference>
<dbReference type="OrthoDB" id="9802155at2"/>